<proteinExistence type="predicted"/>
<evidence type="ECO:0000313" key="2">
    <source>
        <dbReference type="Proteomes" id="UP001156666"/>
    </source>
</evidence>
<organism evidence="1 2">
    <name type="scientific">Portibacter lacus</name>
    <dbReference type="NCBI Taxonomy" id="1099794"/>
    <lineage>
        <taxon>Bacteria</taxon>
        <taxon>Pseudomonadati</taxon>
        <taxon>Bacteroidota</taxon>
        <taxon>Saprospiria</taxon>
        <taxon>Saprospirales</taxon>
        <taxon>Haliscomenobacteraceae</taxon>
        <taxon>Portibacter</taxon>
    </lineage>
</organism>
<gene>
    <name evidence="1" type="ORF">GCM10007940_12050</name>
</gene>
<reference evidence="1" key="2">
    <citation type="submission" date="2023-01" db="EMBL/GenBank/DDBJ databases">
        <title>Draft genome sequence of Portibacter lacus strain NBRC 108769.</title>
        <authorList>
            <person name="Sun Q."/>
            <person name="Mori K."/>
        </authorList>
    </citation>
    <scope>NUCLEOTIDE SEQUENCE</scope>
    <source>
        <strain evidence="1">NBRC 108769</strain>
    </source>
</reference>
<protein>
    <submittedName>
        <fullName evidence="1">Uncharacterized protein</fullName>
    </submittedName>
</protein>
<comment type="caution">
    <text evidence="1">The sequence shown here is derived from an EMBL/GenBank/DDBJ whole genome shotgun (WGS) entry which is preliminary data.</text>
</comment>
<sequence length="309" mass="35459">MVPEKYITQLLHDINAAHKKLDDSNSDKTTSLNDLDDGLEAHFREVENYLEFDYEHEPTFGQIVDLEAIRFPKAELLNDDQLQRLLSAFYELLSSYNISVDLPKKLPNNIRYTLSLKILDESIFLSDKGHIGWEVCTVESQSCPLGEFCSCIEIEAEIEQSMIEAEEFLNEIIASSQDLIQQFGQMELRIGNPAENTADNLCIVFGGGNDHVPFEIYQNATELEKAKEGLQKLFRNDPEIFSLFDNISEMNIHKNLELLFSLKVEKIEGNTIYVEPYYIKDGLIYNGHLKLYTPEELMNKLESDDGKEK</sequence>
<dbReference type="RefSeq" id="WP_235295338.1">
    <property type="nucleotide sequence ID" value="NZ_BSOH01000006.1"/>
</dbReference>
<reference evidence="1" key="1">
    <citation type="journal article" date="2014" name="Int. J. Syst. Evol. Microbiol.">
        <title>Complete genome sequence of Corynebacterium casei LMG S-19264T (=DSM 44701T), isolated from a smear-ripened cheese.</title>
        <authorList>
            <consortium name="US DOE Joint Genome Institute (JGI-PGF)"/>
            <person name="Walter F."/>
            <person name="Albersmeier A."/>
            <person name="Kalinowski J."/>
            <person name="Ruckert C."/>
        </authorList>
    </citation>
    <scope>NUCLEOTIDE SEQUENCE</scope>
    <source>
        <strain evidence="1">NBRC 108769</strain>
    </source>
</reference>
<dbReference type="EMBL" id="BSOH01000006">
    <property type="protein sequence ID" value="GLR16590.1"/>
    <property type="molecule type" value="Genomic_DNA"/>
</dbReference>
<evidence type="ECO:0000313" key="1">
    <source>
        <dbReference type="EMBL" id="GLR16590.1"/>
    </source>
</evidence>
<name>A0AA37WF40_9BACT</name>
<dbReference type="Proteomes" id="UP001156666">
    <property type="component" value="Unassembled WGS sequence"/>
</dbReference>
<keyword evidence="2" id="KW-1185">Reference proteome</keyword>
<accession>A0AA37WF40</accession>
<dbReference type="AlphaFoldDB" id="A0AA37WF40"/>